<evidence type="ECO:0000259" key="2">
    <source>
        <dbReference type="Pfam" id="PF18417"/>
    </source>
</evidence>
<reference evidence="3 4" key="1">
    <citation type="submission" date="2017-10" db="EMBL/GenBank/DDBJ databases">
        <title>Two draft genome sequences of Pusillimonas sp. strains isolated from a nitrate- and radionuclide-contaminated groundwater in Russia.</title>
        <authorList>
            <person name="Grouzdev D.S."/>
            <person name="Tourova T.P."/>
            <person name="Goeva M.A."/>
            <person name="Babich T.L."/>
            <person name="Sokolova D.S."/>
            <person name="Abdullin R."/>
            <person name="Poltaraus A.B."/>
            <person name="Toshchakov S.V."/>
            <person name="Nazina T.N."/>
        </authorList>
    </citation>
    <scope>NUCLEOTIDE SEQUENCE [LARGE SCALE GENOMIC DNA]</scope>
    <source>
        <strain evidence="3 4">JR1/69-3-13</strain>
    </source>
</reference>
<dbReference type="InterPro" id="IPR006311">
    <property type="entry name" value="TAT_signal"/>
</dbReference>
<comment type="caution">
    <text evidence="3">The sequence shown here is derived from an EMBL/GenBank/DDBJ whole genome shotgun (WGS) entry which is preliminary data.</text>
</comment>
<keyword evidence="4" id="KW-1185">Reference proteome</keyword>
<dbReference type="OrthoDB" id="336698at2"/>
<dbReference type="InterPro" id="IPR041168">
    <property type="entry name" value="LodA_N"/>
</dbReference>
<name>A0A2N4U8E4_9BURK</name>
<gene>
    <name evidence="3" type="ORF">CR159_03345</name>
</gene>
<accession>A0A2N4U8E4</accession>
<dbReference type="Proteomes" id="UP000234190">
    <property type="component" value="Unassembled WGS sequence"/>
</dbReference>
<feature type="domain" description="L-lysine epsilon oxidase C-terminal" evidence="2">
    <location>
        <begin position="409"/>
        <end position="560"/>
    </location>
</feature>
<dbReference type="NCBIfam" id="NF038173">
    <property type="entry name" value="Gly_ox_CTQ_GoxA"/>
    <property type="match status" value="1"/>
</dbReference>
<dbReference type="InterPro" id="IPR041173">
    <property type="entry name" value="LodA_C"/>
</dbReference>
<evidence type="ECO:0000313" key="4">
    <source>
        <dbReference type="Proteomes" id="UP000234190"/>
    </source>
</evidence>
<protein>
    <recommendedName>
        <fullName evidence="5">L-lysine 6-oxidase</fullName>
    </recommendedName>
</protein>
<proteinExistence type="predicted"/>
<dbReference type="InterPro" id="IPR033798">
    <property type="entry name" value="LodA-like"/>
</dbReference>
<dbReference type="EMBL" id="PDNW01000002">
    <property type="protein sequence ID" value="PLC51280.1"/>
    <property type="molecule type" value="Genomic_DNA"/>
</dbReference>
<organism evidence="3 4">
    <name type="scientific">Pollutimonas subterranea</name>
    <dbReference type="NCBI Taxonomy" id="2045210"/>
    <lineage>
        <taxon>Bacteria</taxon>
        <taxon>Pseudomonadati</taxon>
        <taxon>Pseudomonadota</taxon>
        <taxon>Betaproteobacteria</taxon>
        <taxon>Burkholderiales</taxon>
        <taxon>Alcaligenaceae</taxon>
        <taxon>Pollutimonas</taxon>
    </lineage>
</organism>
<dbReference type="Pfam" id="PF18417">
    <property type="entry name" value="LodA_C"/>
    <property type="match status" value="1"/>
</dbReference>
<dbReference type="CDD" id="cd14731">
    <property type="entry name" value="LodA_like_1"/>
    <property type="match status" value="1"/>
</dbReference>
<evidence type="ECO:0000259" key="1">
    <source>
        <dbReference type="Pfam" id="PF17990"/>
    </source>
</evidence>
<dbReference type="Pfam" id="PF17990">
    <property type="entry name" value="LodA_N"/>
    <property type="match status" value="1"/>
</dbReference>
<evidence type="ECO:0000313" key="3">
    <source>
        <dbReference type="EMBL" id="PLC51280.1"/>
    </source>
</evidence>
<evidence type="ECO:0008006" key="5">
    <source>
        <dbReference type="Google" id="ProtNLM"/>
    </source>
</evidence>
<sequence>MSSDVSNTAVSRRDFLAGAGALAFGFPMLARAAIAGTDFTEASAAPVAPADAKIARLGIYPAIGICRVGGSPQWFLAPEVPGLPSQPEGGFKDGAQLIKKQIQRFRVYAFDDHDRVIGEITQGKASIEWSVHVANTKAAWYGFNNPLDNGELAPGLPGQLRNQYFVSDAQREQMLLIDGGRKTISGIDANADGTSAAHAMVGRFYDKTDVGLGHLRTDDKGRLLVFPPDGVSRSPVGSPITSFADNDGWYDDWCDGPVGATVTLPDGRRLKAAHSWVASVGPNFAPDIPPITTLYDVVADLNVREGWTDVPALPLSFRKHIYPTFRRLGLAEWVASEANLRQGWLGIGDFTDPAYVAQLADPSPENAQFRSSIFQKFRNPENISDQAYKEERLKMPYMPGDGINYDGSPLQWFQFPKLQYAWLKEWAAGNFVDDLDDAAANAIATLDDIDVALQPAALTEAALEPCSGGAFHPGVELSYYMRLAPLYARAYDSTQEPFRIAQGERGSLLQNVGRLLTTEKALKGGNGAPAPIGPQMPGDLTRWMGLPWQCDAFSCQQVVMQEDFPSAAWWPALLPIDVLPQHHYEQLMRADLSADARLKFYETRVAWSRGVAGIGYHANGSYWDGITNMIRLWQHMGFVEKRAGPTDAGKPAGIPDELYVEIGRSNTEMRFDWSLRDGQLPR</sequence>
<dbReference type="AlphaFoldDB" id="A0A2N4U8E4"/>
<dbReference type="PROSITE" id="PS51318">
    <property type="entry name" value="TAT"/>
    <property type="match status" value="1"/>
</dbReference>
<feature type="domain" description="L-Lysine epsilon oxidase N-terminal" evidence="1">
    <location>
        <begin position="60"/>
        <end position="277"/>
    </location>
</feature>
<dbReference type="RefSeq" id="WP_102072597.1">
    <property type="nucleotide sequence ID" value="NZ_PDNW01000002.1"/>
</dbReference>